<evidence type="ECO:0000259" key="1">
    <source>
        <dbReference type="SMART" id="SM00421"/>
    </source>
</evidence>
<dbReference type="InterPro" id="IPR002831">
    <property type="entry name" value="Tscrpt_reg_TrmB_N"/>
</dbReference>
<dbReference type="PANTHER" id="PTHR34293">
    <property type="entry name" value="HTH-TYPE TRANSCRIPTIONAL REGULATOR TRMBL2"/>
    <property type="match status" value="1"/>
</dbReference>
<proteinExistence type="predicted"/>
<dbReference type="Proteomes" id="UP001550044">
    <property type="component" value="Unassembled WGS sequence"/>
</dbReference>
<name>A0ABV2UHA4_9ACTN</name>
<dbReference type="EMBL" id="JBEXIP010000035">
    <property type="protein sequence ID" value="MET8437232.1"/>
    <property type="molecule type" value="Genomic_DNA"/>
</dbReference>
<dbReference type="Gene3D" id="1.10.10.10">
    <property type="entry name" value="Winged helix-like DNA-binding domain superfamily/Winged helix DNA-binding domain"/>
    <property type="match status" value="2"/>
</dbReference>
<reference evidence="2 3" key="1">
    <citation type="submission" date="2024-06" db="EMBL/GenBank/DDBJ databases">
        <title>The Natural Products Discovery Center: Release of the First 8490 Sequenced Strains for Exploring Actinobacteria Biosynthetic Diversity.</title>
        <authorList>
            <person name="Kalkreuter E."/>
            <person name="Kautsar S.A."/>
            <person name="Yang D."/>
            <person name="Bader C.D."/>
            <person name="Teijaro C.N."/>
            <person name="Fluegel L."/>
            <person name="Davis C.M."/>
            <person name="Simpson J.R."/>
            <person name="Lauterbach L."/>
            <person name="Steele A.D."/>
            <person name="Gui C."/>
            <person name="Meng S."/>
            <person name="Li G."/>
            <person name="Viehrig K."/>
            <person name="Ye F."/>
            <person name="Su P."/>
            <person name="Kiefer A.F."/>
            <person name="Nichols A."/>
            <person name="Cepeda A.J."/>
            <person name="Yan W."/>
            <person name="Fan B."/>
            <person name="Jiang Y."/>
            <person name="Adhikari A."/>
            <person name="Zheng C.-J."/>
            <person name="Schuster L."/>
            <person name="Cowan T.M."/>
            <person name="Smanski M.J."/>
            <person name="Chevrette M.G."/>
            <person name="De Carvalho L.P.S."/>
            <person name="Shen B."/>
        </authorList>
    </citation>
    <scope>NUCLEOTIDE SEQUENCE [LARGE SCALE GENOMIC DNA]</scope>
    <source>
        <strain evidence="2 3">NPDC005137</strain>
    </source>
</reference>
<sequence>MLETLGLSTNESQVYEMLVRTGRTDADRIRDLLRLGAGHVEDAVDGLVDRGLVTTTDDQPAQLIPSPPDIAGEVLLLARMTELTKARGALDRLAGEYRSAPRPDVFSGDMAAIVPDEEVALRYQQIQARARREVVRFDAPPYLVSESVNEVEIEQLAAGVRFRTVYDRLGLEADGSREEVLQYAEAGEHGRVLNHVPVKMVIVDGSTALLAMRSGESCTQPVVHIHPSPLLDALVTLFELVWESALPLHPMAVQPRSELMDDDIELLTLLLSGLTDVGIARQLRMGRRTVQRRVRDLMDRAAATSRIQLGWQAARLGWIVGPGDPMGPPRKTSVGADA</sequence>
<organism evidence="2 3">
    <name type="scientific">Streptomyces sp. 900116325</name>
    <dbReference type="NCBI Taxonomy" id="3154295"/>
    <lineage>
        <taxon>Bacteria</taxon>
        <taxon>Bacillati</taxon>
        <taxon>Actinomycetota</taxon>
        <taxon>Actinomycetes</taxon>
        <taxon>Kitasatosporales</taxon>
        <taxon>Streptomycetaceae</taxon>
        <taxon>Streptomyces</taxon>
    </lineage>
</organism>
<dbReference type="SUPFAM" id="SSF46894">
    <property type="entry name" value="C-terminal effector domain of the bipartite response regulators"/>
    <property type="match status" value="1"/>
</dbReference>
<evidence type="ECO:0000313" key="3">
    <source>
        <dbReference type="Proteomes" id="UP001550044"/>
    </source>
</evidence>
<feature type="domain" description="HTH luxR-type" evidence="1">
    <location>
        <begin position="256"/>
        <end position="313"/>
    </location>
</feature>
<accession>A0ABV2UHA4</accession>
<dbReference type="InterPro" id="IPR036388">
    <property type="entry name" value="WH-like_DNA-bd_sf"/>
</dbReference>
<dbReference type="RefSeq" id="WP_356711923.1">
    <property type="nucleotide sequence ID" value="NZ_JBEXIP010000035.1"/>
</dbReference>
<dbReference type="SMART" id="SM00421">
    <property type="entry name" value="HTH_LUXR"/>
    <property type="match status" value="1"/>
</dbReference>
<gene>
    <name evidence="2" type="ORF">ABZV61_31640</name>
</gene>
<protein>
    <submittedName>
        <fullName evidence="2">Helix-turn-helix domain-containing protein</fullName>
    </submittedName>
</protein>
<keyword evidence="3" id="KW-1185">Reference proteome</keyword>
<dbReference type="PANTHER" id="PTHR34293:SF1">
    <property type="entry name" value="HTH-TYPE TRANSCRIPTIONAL REGULATOR TRMBL2"/>
    <property type="match status" value="1"/>
</dbReference>
<evidence type="ECO:0000313" key="2">
    <source>
        <dbReference type="EMBL" id="MET8437232.1"/>
    </source>
</evidence>
<dbReference type="InterPro" id="IPR051797">
    <property type="entry name" value="TrmB-like"/>
</dbReference>
<dbReference type="InterPro" id="IPR000792">
    <property type="entry name" value="Tscrpt_reg_LuxR_C"/>
</dbReference>
<comment type="caution">
    <text evidence="2">The sequence shown here is derived from an EMBL/GenBank/DDBJ whole genome shotgun (WGS) entry which is preliminary data.</text>
</comment>
<dbReference type="InterPro" id="IPR016032">
    <property type="entry name" value="Sig_transdc_resp-reg_C-effctor"/>
</dbReference>
<dbReference type="Pfam" id="PF01978">
    <property type="entry name" value="TrmB"/>
    <property type="match status" value="1"/>
</dbReference>